<dbReference type="PANTHER" id="PTHR46970">
    <property type="entry name" value="BASIC HELIX-LOOP-HELIX DOMAIN-CONTAINING PROTEIN USF3"/>
    <property type="match status" value="1"/>
</dbReference>
<evidence type="ECO:0000313" key="5">
    <source>
        <dbReference type="Proteomes" id="UP001046870"/>
    </source>
</evidence>
<dbReference type="Pfam" id="PF00010">
    <property type="entry name" value="HLH"/>
    <property type="match status" value="1"/>
</dbReference>
<dbReference type="FunFam" id="4.10.280.10:FF:000051">
    <property type="entry name" value="Basic helix-loop-helix domain-containing protein KIAA2018"/>
    <property type="match status" value="1"/>
</dbReference>
<evidence type="ECO:0000259" key="3">
    <source>
        <dbReference type="PROSITE" id="PS50888"/>
    </source>
</evidence>
<dbReference type="AlphaFoldDB" id="A0A9D3QDB2"/>
<proteinExistence type="predicted"/>
<dbReference type="PROSITE" id="PS50888">
    <property type="entry name" value="BHLH"/>
    <property type="match status" value="1"/>
</dbReference>
<accession>A0A9D3QDB2</accession>
<evidence type="ECO:0000256" key="1">
    <source>
        <dbReference type="SAM" id="Coils"/>
    </source>
</evidence>
<feature type="region of interest" description="Disordered" evidence="2">
    <location>
        <begin position="1"/>
        <end position="31"/>
    </location>
</feature>
<feature type="compositionally biased region" description="Pro residues" evidence="2">
    <location>
        <begin position="548"/>
        <end position="558"/>
    </location>
</feature>
<sequence length="558" mass="58157">MPEITENQTPVHKPQRKKNKETHNAVERDRKKKINAGINRIGELLPCSQALKQSKNMILDQAFRYIVQLKQQNDTLLLDGGDRAQAEEIRRLRRQVEELRKESSHYMELLKANGISFLDDPTVHWKGKLGQARVAKVTPARLLPDGLIVYSNGNVLCPVRDEPARKPPLRDAPLPPPAKAQAAPKTAPALSYITLQGLCPLPPDSSAPPLAPPPLTQAPALPPQPALSHALCPGAPLGLHSTGGATQTTWTTLQLGGHCVQPACPPLPAPTPRRLCPLRLCTQPAGGDCVLSRPQALRSACPRSLHPGPGAPCCSAPSPAPAPPHPALLPLLQALQVLQVRAPPGAPAPQSSTNPNVFILQPANPCPPAAVVRNGLPNQNPCQHIVIIQTANQSPALPNSQGGVGPAAVSAANPIAVSGCAAGSSTVQTVGGKQLVHILPRPLTSAQTTPAATAGSQVAGSQAAASAQTTQTVTVNGQVFALQALKPQSGTSAQSLQIVQPTTSEDPSVNVTLHSLGALASLNQSISQIPPPAPPPHPSPRSPRAGPSAPPLPRQAEP</sequence>
<keyword evidence="5" id="KW-1185">Reference proteome</keyword>
<dbReference type="CDD" id="cd18910">
    <property type="entry name" value="bHLHzip_USF3"/>
    <property type="match status" value="1"/>
</dbReference>
<dbReference type="InterPro" id="IPR048064">
    <property type="entry name" value="USF3_bHLH"/>
</dbReference>
<feature type="compositionally biased region" description="Pro residues" evidence="2">
    <location>
        <begin position="529"/>
        <end position="541"/>
    </location>
</feature>
<dbReference type="Gene3D" id="4.10.280.10">
    <property type="entry name" value="Helix-loop-helix DNA-binding domain"/>
    <property type="match status" value="1"/>
</dbReference>
<dbReference type="InterPro" id="IPR036638">
    <property type="entry name" value="HLH_DNA-bd_sf"/>
</dbReference>
<reference evidence="4" key="1">
    <citation type="submission" date="2021-01" db="EMBL/GenBank/DDBJ databases">
        <authorList>
            <person name="Zahm M."/>
            <person name="Roques C."/>
            <person name="Cabau C."/>
            <person name="Klopp C."/>
            <person name="Donnadieu C."/>
            <person name="Jouanno E."/>
            <person name="Lampietro C."/>
            <person name="Louis A."/>
            <person name="Herpin A."/>
            <person name="Echchiki A."/>
            <person name="Berthelot C."/>
            <person name="Parey E."/>
            <person name="Roest-Crollius H."/>
            <person name="Braasch I."/>
            <person name="Postlethwait J."/>
            <person name="Bobe J."/>
            <person name="Montfort J."/>
            <person name="Bouchez O."/>
            <person name="Begum T."/>
            <person name="Mejri S."/>
            <person name="Adams A."/>
            <person name="Chen W.-J."/>
            <person name="Guiguen Y."/>
        </authorList>
    </citation>
    <scope>NUCLEOTIDE SEQUENCE</scope>
    <source>
        <strain evidence="4">YG-15Mar2019-1</strain>
        <tissue evidence="4">Brain</tissue>
    </source>
</reference>
<dbReference type="InterPro" id="IPR053252">
    <property type="entry name" value="EMT_regulator"/>
</dbReference>
<feature type="region of interest" description="Disordered" evidence="2">
    <location>
        <begin position="522"/>
        <end position="558"/>
    </location>
</feature>
<dbReference type="SMART" id="SM00353">
    <property type="entry name" value="HLH"/>
    <property type="match status" value="1"/>
</dbReference>
<gene>
    <name evidence="4" type="ORF">MATL_G00021570</name>
</gene>
<dbReference type="GO" id="GO:0010719">
    <property type="term" value="P:negative regulation of epithelial to mesenchymal transition"/>
    <property type="evidence" value="ECO:0007669"/>
    <property type="project" value="TreeGrafter"/>
</dbReference>
<dbReference type="Proteomes" id="UP001046870">
    <property type="component" value="Chromosome 2"/>
</dbReference>
<evidence type="ECO:0000256" key="2">
    <source>
        <dbReference type="SAM" id="MobiDB-lite"/>
    </source>
</evidence>
<evidence type="ECO:0000313" key="4">
    <source>
        <dbReference type="EMBL" id="KAG7487277.1"/>
    </source>
</evidence>
<name>A0A9D3QDB2_MEGAT</name>
<dbReference type="EMBL" id="JAFDVH010000002">
    <property type="protein sequence ID" value="KAG7487277.1"/>
    <property type="molecule type" value="Genomic_DNA"/>
</dbReference>
<dbReference type="SUPFAM" id="SSF47459">
    <property type="entry name" value="HLH, helix-loop-helix DNA-binding domain"/>
    <property type="match status" value="1"/>
</dbReference>
<keyword evidence="1" id="KW-0175">Coiled coil</keyword>
<comment type="caution">
    <text evidence="4">The sequence shown here is derived from an EMBL/GenBank/DDBJ whole genome shotgun (WGS) entry which is preliminary data.</text>
</comment>
<feature type="compositionally biased region" description="Pro residues" evidence="2">
    <location>
        <begin position="203"/>
        <end position="225"/>
    </location>
</feature>
<dbReference type="OrthoDB" id="690068at2759"/>
<feature type="coiled-coil region" evidence="1">
    <location>
        <begin position="82"/>
        <end position="109"/>
    </location>
</feature>
<dbReference type="InterPro" id="IPR011598">
    <property type="entry name" value="bHLH_dom"/>
</dbReference>
<organism evidence="4 5">
    <name type="scientific">Megalops atlanticus</name>
    <name type="common">Tarpon</name>
    <name type="synonym">Clupea gigantea</name>
    <dbReference type="NCBI Taxonomy" id="7932"/>
    <lineage>
        <taxon>Eukaryota</taxon>
        <taxon>Metazoa</taxon>
        <taxon>Chordata</taxon>
        <taxon>Craniata</taxon>
        <taxon>Vertebrata</taxon>
        <taxon>Euteleostomi</taxon>
        <taxon>Actinopterygii</taxon>
        <taxon>Neopterygii</taxon>
        <taxon>Teleostei</taxon>
        <taxon>Elopiformes</taxon>
        <taxon>Megalopidae</taxon>
        <taxon>Megalops</taxon>
    </lineage>
</organism>
<dbReference type="PANTHER" id="PTHR46970:SF1">
    <property type="entry name" value="BASIC HELIX-LOOP-HELIX DOMAIN-CONTAINING PROTEIN USF3"/>
    <property type="match status" value="1"/>
</dbReference>
<feature type="compositionally biased region" description="Polar residues" evidence="2">
    <location>
        <begin position="1"/>
        <end position="10"/>
    </location>
</feature>
<dbReference type="GO" id="GO:0001228">
    <property type="term" value="F:DNA-binding transcription activator activity, RNA polymerase II-specific"/>
    <property type="evidence" value="ECO:0007669"/>
    <property type="project" value="TreeGrafter"/>
</dbReference>
<dbReference type="GO" id="GO:0046983">
    <property type="term" value="F:protein dimerization activity"/>
    <property type="evidence" value="ECO:0007669"/>
    <property type="project" value="InterPro"/>
</dbReference>
<feature type="region of interest" description="Disordered" evidence="2">
    <location>
        <begin position="203"/>
        <end position="227"/>
    </location>
</feature>
<dbReference type="GO" id="GO:0000977">
    <property type="term" value="F:RNA polymerase II transcription regulatory region sequence-specific DNA binding"/>
    <property type="evidence" value="ECO:0007669"/>
    <property type="project" value="TreeGrafter"/>
</dbReference>
<feature type="domain" description="BHLH" evidence="3">
    <location>
        <begin position="18"/>
        <end position="69"/>
    </location>
</feature>
<feature type="region of interest" description="Disordered" evidence="2">
    <location>
        <begin position="162"/>
        <end position="185"/>
    </location>
</feature>
<protein>
    <recommendedName>
        <fullName evidence="3">BHLH domain-containing protein</fullName>
    </recommendedName>
</protein>